<dbReference type="SUPFAM" id="SSF55729">
    <property type="entry name" value="Acyl-CoA N-acyltransferases (Nat)"/>
    <property type="match status" value="1"/>
</dbReference>
<dbReference type="Proteomes" id="UP001518925">
    <property type="component" value="Unassembled WGS sequence"/>
</dbReference>
<dbReference type="Gene3D" id="3.40.630.30">
    <property type="match status" value="1"/>
</dbReference>
<keyword evidence="3" id="KW-1185">Reference proteome</keyword>
<dbReference type="EMBL" id="JAFELM010000035">
    <property type="protein sequence ID" value="MBM6618815.1"/>
    <property type="molecule type" value="Genomic_DNA"/>
</dbReference>
<feature type="domain" description="N-acetyltransferase" evidence="1">
    <location>
        <begin position="17"/>
        <end position="173"/>
    </location>
</feature>
<gene>
    <name evidence="2" type="ORF">JR050_14185</name>
</gene>
<dbReference type="InterPro" id="IPR000182">
    <property type="entry name" value="GNAT_dom"/>
</dbReference>
<accession>A0ABS2DJY8</accession>
<dbReference type="CDD" id="cd04301">
    <property type="entry name" value="NAT_SF"/>
    <property type="match status" value="1"/>
</dbReference>
<dbReference type="PANTHER" id="PTHR43792:SF9">
    <property type="entry name" value="RIBOSOMAL-PROTEIN-ALANINE ACETYLTRANSFERASE"/>
    <property type="match status" value="1"/>
</dbReference>
<dbReference type="RefSeq" id="WP_204204159.1">
    <property type="nucleotide sequence ID" value="NZ_JAFELM010000035.1"/>
</dbReference>
<dbReference type="InterPro" id="IPR051531">
    <property type="entry name" value="N-acetyltransferase"/>
</dbReference>
<sequence>METFLLQDLQTLETKRLILRKLRKDDIQDMFEYGSNDEVTKYVSWYTYQSITDAQLFLDHILQQYEDGSGAFWGIEDKETNKLIGTIDFVAWNRKHRKAEIGYILSQDYWGKGLMTEAAQAVIQFGFEKMNLVRIEARCLLENIGSEKVMQKAGMQYEGTLRKSMLLKEKHRDIKLYSILKDDIL</sequence>
<organism evidence="2 3">
    <name type="scientific">Bacillus suaedaesalsae</name>
    <dbReference type="NCBI Taxonomy" id="2810349"/>
    <lineage>
        <taxon>Bacteria</taxon>
        <taxon>Bacillati</taxon>
        <taxon>Bacillota</taxon>
        <taxon>Bacilli</taxon>
        <taxon>Bacillales</taxon>
        <taxon>Bacillaceae</taxon>
        <taxon>Bacillus</taxon>
    </lineage>
</organism>
<dbReference type="PANTHER" id="PTHR43792">
    <property type="entry name" value="GNAT FAMILY, PUTATIVE (AFU_ORTHOLOGUE AFUA_3G00765)-RELATED-RELATED"/>
    <property type="match status" value="1"/>
</dbReference>
<dbReference type="PROSITE" id="PS51186">
    <property type="entry name" value="GNAT"/>
    <property type="match status" value="1"/>
</dbReference>
<evidence type="ECO:0000313" key="2">
    <source>
        <dbReference type="EMBL" id="MBM6618815.1"/>
    </source>
</evidence>
<protein>
    <submittedName>
        <fullName evidence="2">GNAT family N-acetyltransferase</fullName>
    </submittedName>
</protein>
<proteinExistence type="predicted"/>
<name>A0ABS2DJY8_9BACI</name>
<reference evidence="2 3" key="1">
    <citation type="submission" date="2021-02" db="EMBL/GenBank/DDBJ databases">
        <title>Bacillus sp. RD4P76, an endophyte from a halophyte.</title>
        <authorList>
            <person name="Sun J.-Q."/>
        </authorList>
    </citation>
    <scope>NUCLEOTIDE SEQUENCE [LARGE SCALE GENOMIC DNA]</scope>
    <source>
        <strain evidence="2 3">RD4P76</strain>
    </source>
</reference>
<dbReference type="InterPro" id="IPR016181">
    <property type="entry name" value="Acyl_CoA_acyltransferase"/>
</dbReference>
<dbReference type="Pfam" id="PF13302">
    <property type="entry name" value="Acetyltransf_3"/>
    <property type="match status" value="1"/>
</dbReference>
<comment type="caution">
    <text evidence="2">The sequence shown here is derived from an EMBL/GenBank/DDBJ whole genome shotgun (WGS) entry which is preliminary data.</text>
</comment>
<evidence type="ECO:0000259" key="1">
    <source>
        <dbReference type="PROSITE" id="PS51186"/>
    </source>
</evidence>
<evidence type="ECO:0000313" key="3">
    <source>
        <dbReference type="Proteomes" id="UP001518925"/>
    </source>
</evidence>